<comment type="caution">
    <text evidence="1">The sequence shown here is derived from an EMBL/GenBank/DDBJ whole genome shotgun (WGS) entry which is preliminary data.</text>
</comment>
<sequence>MPTSPEVVGHLLREIAQKDYIGPYTLHADYDRHTGCSAFLILHRDATFASPIELKDDRYTPSVVFHHATELGKCQCVDFNALQVHWDAFQNVNRAAVAAARRLYRLWPNSEFDLRTHYRQLWFSIVSMAVSKHGRPERFREKIPDGDHRWPARYAEALFLELWERGLPGYGIEPPRAVKLNQELGLSQYDVQELLIVAAVRTERQKGTDYMLWFAEKAFKTMDRILRRRRRTAKRYSEPELEFAGKSISEDPRVIKVCDKDRYADTTQRRYTCSRRWSSGDIHAGEKNRENERADAFEQLEQRRKLIFDAVPSDRWKEDVKGTSKSPVAVIHNAQGEVPAVSV</sequence>
<dbReference type="EMBL" id="JAFIMR010000040">
    <property type="protein sequence ID" value="KAI1857424.1"/>
    <property type="molecule type" value="Genomic_DNA"/>
</dbReference>
<name>A0A9Q0AHQ4_9PEZI</name>
<dbReference type="AlphaFoldDB" id="A0A9Q0AHQ4"/>
<dbReference type="Proteomes" id="UP000829685">
    <property type="component" value="Unassembled WGS sequence"/>
</dbReference>
<evidence type="ECO:0000313" key="1">
    <source>
        <dbReference type="EMBL" id="KAI1857424.1"/>
    </source>
</evidence>
<organism evidence="1 2">
    <name type="scientific">Neoarthrinium moseri</name>
    <dbReference type="NCBI Taxonomy" id="1658444"/>
    <lineage>
        <taxon>Eukaryota</taxon>
        <taxon>Fungi</taxon>
        <taxon>Dikarya</taxon>
        <taxon>Ascomycota</taxon>
        <taxon>Pezizomycotina</taxon>
        <taxon>Sordariomycetes</taxon>
        <taxon>Xylariomycetidae</taxon>
        <taxon>Amphisphaeriales</taxon>
        <taxon>Apiosporaceae</taxon>
        <taxon>Neoarthrinium</taxon>
    </lineage>
</organism>
<keyword evidence="2" id="KW-1185">Reference proteome</keyword>
<reference evidence="1" key="1">
    <citation type="submission" date="2021-03" db="EMBL/GenBank/DDBJ databases">
        <title>Revisited historic fungal species revealed as producer of novel bioactive compounds through whole genome sequencing and comparative genomics.</title>
        <authorList>
            <person name="Vignolle G.A."/>
            <person name="Hochenegger N."/>
            <person name="Mach R.L."/>
            <person name="Mach-Aigner A.R."/>
            <person name="Javad Rahimi M."/>
            <person name="Salim K.A."/>
            <person name="Chan C.M."/>
            <person name="Lim L.B.L."/>
            <person name="Cai F."/>
            <person name="Druzhinina I.S."/>
            <person name="U'Ren J.M."/>
            <person name="Derntl C."/>
        </authorList>
    </citation>
    <scope>NUCLEOTIDE SEQUENCE</scope>
    <source>
        <strain evidence="1">TUCIM 5799</strain>
    </source>
</reference>
<gene>
    <name evidence="1" type="ORF">JX265_011159</name>
</gene>
<protein>
    <submittedName>
        <fullName evidence="1">Uncharacterized protein</fullName>
    </submittedName>
</protein>
<evidence type="ECO:0000313" key="2">
    <source>
        <dbReference type="Proteomes" id="UP000829685"/>
    </source>
</evidence>
<proteinExistence type="predicted"/>
<accession>A0A9Q0AHQ4</accession>